<evidence type="ECO:0000259" key="4">
    <source>
        <dbReference type="PROSITE" id="PS50158"/>
    </source>
</evidence>
<dbReference type="EMBL" id="KN833397">
    <property type="protein sequence ID" value="KIM71229.1"/>
    <property type="molecule type" value="Genomic_DNA"/>
</dbReference>
<keyword evidence="2" id="KW-0863">Zinc-finger</keyword>
<dbReference type="Proteomes" id="UP000054166">
    <property type="component" value="Unassembled WGS sequence"/>
</dbReference>
<gene>
    <name evidence="5" type="ORF">PILCRDRAFT_17257</name>
</gene>
<keyword evidence="2" id="KW-0479">Metal-binding</keyword>
<sequence length="316" mass="35111">MDSILGDDDFGDDGTRNDTPDDPENPEDPDDEPPDNNPDDDDDDMQNNLAHAIAVLARNVRHQGDGPHSKVQEPDPFNGTDPAKLRTFLKQSQLCNIISQGHCTGPFRELIEPDLLHPPAWGDDYGDFIAELNMYFRSLDLVGKSVSKLENLSMKPTQRIAKYLVKFNRLATIMGWDNRTLRHQFYHGLPARIKDEVLRSTEKRTEKPQSQPSSSNQGSQNKQHKKLFVPRESGSSTQNSNKRTSDLGDKLRKDGKLTSAERACHFANNLCLFCGGVGHTAKECLKSSSSAAKAKGRATKAKSNKPETTPAKDSKK</sequence>
<keyword evidence="1" id="KW-0507">mRNA processing</keyword>
<feature type="region of interest" description="Disordered" evidence="3">
    <location>
        <begin position="200"/>
        <end position="251"/>
    </location>
</feature>
<feature type="region of interest" description="Disordered" evidence="3">
    <location>
        <begin position="1"/>
        <end position="47"/>
    </location>
</feature>
<feature type="compositionally biased region" description="Low complexity" evidence="3">
    <location>
        <begin position="208"/>
        <end position="221"/>
    </location>
</feature>
<evidence type="ECO:0000313" key="6">
    <source>
        <dbReference type="Proteomes" id="UP000054166"/>
    </source>
</evidence>
<dbReference type="SUPFAM" id="SSF57756">
    <property type="entry name" value="Retrovirus zinc finger-like domains"/>
    <property type="match status" value="1"/>
</dbReference>
<feature type="region of interest" description="Disordered" evidence="3">
    <location>
        <begin position="285"/>
        <end position="316"/>
    </location>
</feature>
<dbReference type="InterPro" id="IPR036875">
    <property type="entry name" value="Znf_CCHC_sf"/>
</dbReference>
<reference evidence="5 6" key="1">
    <citation type="submission" date="2014-04" db="EMBL/GenBank/DDBJ databases">
        <authorList>
            <consortium name="DOE Joint Genome Institute"/>
            <person name="Kuo A."/>
            <person name="Tarkka M."/>
            <person name="Buscot F."/>
            <person name="Kohler A."/>
            <person name="Nagy L.G."/>
            <person name="Floudas D."/>
            <person name="Copeland A."/>
            <person name="Barry K.W."/>
            <person name="Cichocki N."/>
            <person name="Veneault-Fourrey C."/>
            <person name="LaButti K."/>
            <person name="Lindquist E.A."/>
            <person name="Lipzen A."/>
            <person name="Lundell T."/>
            <person name="Morin E."/>
            <person name="Murat C."/>
            <person name="Sun H."/>
            <person name="Tunlid A."/>
            <person name="Henrissat B."/>
            <person name="Grigoriev I.V."/>
            <person name="Hibbett D.S."/>
            <person name="Martin F."/>
            <person name="Nordberg H.P."/>
            <person name="Cantor M.N."/>
            <person name="Hua S.X."/>
        </authorList>
    </citation>
    <scope>NUCLEOTIDE SEQUENCE [LARGE SCALE GENOMIC DNA]</scope>
    <source>
        <strain evidence="5 6">F 1598</strain>
    </source>
</reference>
<evidence type="ECO:0000256" key="1">
    <source>
        <dbReference type="ARBA" id="ARBA00022664"/>
    </source>
</evidence>
<proteinExistence type="predicted"/>
<accession>A0A0C3ET04</accession>
<keyword evidence="6" id="KW-1185">Reference proteome</keyword>
<feature type="compositionally biased region" description="Acidic residues" evidence="3">
    <location>
        <begin position="20"/>
        <end position="45"/>
    </location>
</feature>
<evidence type="ECO:0000256" key="3">
    <source>
        <dbReference type="SAM" id="MobiDB-lite"/>
    </source>
</evidence>
<dbReference type="HOGENOM" id="CLU_033743_0_0_1"/>
<dbReference type="PROSITE" id="PS50158">
    <property type="entry name" value="ZF_CCHC"/>
    <property type="match status" value="1"/>
</dbReference>
<dbReference type="AlphaFoldDB" id="A0A0C3ET04"/>
<reference evidence="6" key="2">
    <citation type="submission" date="2015-01" db="EMBL/GenBank/DDBJ databases">
        <title>Evolutionary Origins and Diversification of the Mycorrhizal Mutualists.</title>
        <authorList>
            <consortium name="DOE Joint Genome Institute"/>
            <consortium name="Mycorrhizal Genomics Consortium"/>
            <person name="Kohler A."/>
            <person name="Kuo A."/>
            <person name="Nagy L.G."/>
            <person name="Floudas D."/>
            <person name="Copeland A."/>
            <person name="Barry K.W."/>
            <person name="Cichocki N."/>
            <person name="Veneault-Fourrey C."/>
            <person name="LaButti K."/>
            <person name="Lindquist E.A."/>
            <person name="Lipzen A."/>
            <person name="Lundell T."/>
            <person name="Morin E."/>
            <person name="Murat C."/>
            <person name="Riley R."/>
            <person name="Ohm R."/>
            <person name="Sun H."/>
            <person name="Tunlid A."/>
            <person name="Henrissat B."/>
            <person name="Grigoriev I.V."/>
            <person name="Hibbett D.S."/>
            <person name="Martin F."/>
        </authorList>
    </citation>
    <scope>NUCLEOTIDE SEQUENCE [LARGE SCALE GENOMIC DNA]</scope>
    <source>
        <strain evidence="6">F 1598</strain>
    </source>
</reference>
<protein>
    <recommendedName>
        <fullName evidence="4">CCHC-type domain-containing protein</fullName>
    </recommendedName>
</protein>
<feature type="compositionally biased region" description="Acidic residues" evidence="3">
    <location>
        <begin position="1"/>
        <end position="12"/>
    </location>
</feature>
<keyword evidence="2" id="KW-0862">Zinc</keyword>
<feature type="compositionally biased region" description="Polar residues" evidence="3">
    <location>
        <begin position="233"/>
        <end position="242"/>
    </location>
</feature>
<dbReference type="InterPro" id="IPR001878">
    <property type="entry name" value="Znf_CCHC"/>
</dbReference>
<dbReference type="InParanoid" id="A0A0C3ET04"/>
<dbReference type="GO" id="GO:0006397">
    <property type="term" value="P:mRNA processing"/>
    <property type="evidence" value="ECO:0007669"/>
    <property type="project" value="UniProtKB-KW"/>
</dbReference>
<evidence type="ECO:0000256" key="2">
    <source>
        <dbReference type="PROSITE-ProRule" id="PRU00047"/>
    </source>
</evidence>
<dbReference type="OrthoDB" id="5552562at2759"/>
<dbReference type="GO" id="GO:0008270">
    <property type="term" value="F:zinc ion binding"/>
    <property type="evidence" value="ECO:0007669"/>
    <property type="project" value="UniProtKB-KW"/>
</dbReference>
<evidence type="ECO:0000313" key="5">
    <source>
        <dbReference type="EMBL" id="KIM71229.1"/>
    </source>
</evidence>
<name>A0A0C3ET04_PILCF</name>
<organism evidence="5 6">
    <name type="scientific">Piloderma croceum (strain F 1598)</name>
    <dbReference type="NCBI Taxonomy" id="765440"/>
    <lineage>
        <taxon>Eukaryota</taxon>
        <taxon>Fungi</taxon>
        <taxon>Dikarya</taxon>
        <taxon>Basidiomycota</taxon>
        <taxon>Agaricomycotina</taxon>
        <taxon>Agaricomycetes</taxon>
        <taxon>Agaricomycetidae</taxon>
        <taxon>Atheliales</taxon>
        <taxon>Atheliaceae</taxon>
        <taxon>Piloderma</taxon>
    </lineage>
</organism>
<dbReference type="GO" id="GO:0003676">
    <property type="term" value="F:nucleic acid binding"/>
    <property type="evidence" value="ECO:0007669"/>
    <property type="project" value="InterPro"/>
</dbReference>
<dbReference type="STRING" id="765440.A0A0C3ET04"/>
<feature type="compositionally biased region" description="Basic residues" evidence="3">
    <location>
        <begin position="294"/>
        <end position="303"/>
    </location>
</feature>
<feature type="domain" description="CCHC-type" evidence="4">
    <location>
        <begin position="271"/>
        <end position="284"/>
    </location>
</feature>